<dbReference type="CDD" id="cd04301">
    <property type="entry name" value="NAT_SF"/>
    <property type="match status" value="1"/>
</dbReference>
<dbReference type="Gene3D" id="3.40.630.30">
    <property type="match status" value="1"/>
</dbReference>
<dbReference type="Gene3D" id="1.10.10.10">
    <property type="entry name" value="Winged helix-like DNA-binding domain superfamily/Winged helix DNA-binding domain"/>
    <property type="match status" value="1"/>
</dbReference>
<name>A0ABX7NA43_9BACT</name>
<dbReference type="InterPro" id="IPR036388">
    <property type="entry name" value="WH-like_DNA-bd_sf"/>
</dbReference>
<dbReference type="PROSITE" id="PS51186">
    <property type="entry name" value="GNAT"/>
    <property type="match status" value="1"/>
</dbReference>
<dbReference type="PANTHER" id="PTHR13947:SF37">
    <property type="entry name" value="LD18367P"/>
    <property type="match status" value="1"/>
</dbReference>
<evidence type="ECO:0000259" key="3">
    <source>
        <dbReference type="PROSITE" id="PS51186"/>
    </source>
</evidence>
<dbReference type="PROSITE" id="PS50995">
    <property type="entry name" value="HTH_MARR_2"/>
    <property type="match status" value="1"/>
</dbReference>
<accession>A0ABX7NA43</accession>
<dbReference type="SUPFAM" id="SSF55729">
    <property type="entry name" value="Acyl-CoA N-acyltransferases (Nat)"/>
    <property type="match status" value="1"/>
</dbReference>
<evidence type="ECO:0000256" key="1">
    <source>
        <dbReference type="ARBA" id="ARBA00022679"/>
    </source>
</evidence>
<dbReference type="InterPro" id="IPR000835">
    <property type="entry name" value="HTH_MarR-typ"/>
</dbReference>
<evidence type="ECO:0000313" key="5">
    <source>
        <dbReference type="Proteomes" id="UP000663090"/>
    </source>
</evidence>
<dbReference type="InterPro" id="IPR000182">
    <property type="entry name" value="GNAT_dom"/>
</dbReference>
<organism evidence="4 5">
    <name type="scientific">Myxococcus landrumensis</name>
    <dbReference type="NCBI Taxonomy" id="2813577"/>
    <lineage>
        <taxon>Bacteria</taxon>
        <taxon>Pseudomonadati</taxon>
        <taxon>Myxococcota</taxon>
        <taxon>Myxococcia</taxon>
        <taxon>Myxococcales</taxon>
        <taxon>Cystobacterineae</taxon>
        <taxon>Myxococcaceae</taxon>
        <taxon>Myxococcus</taxon>
    </lineage>
</organism>
<proteinExistence type="predicted"/>
<dbReference type="InterPro" id="IPR036390">
    <property type="entry name" value="WH_DNA-bd_sf"/>
</dbReference>
<dbReference type="SMART" id="SM00347">
    <property type="entry name" value="HTH_MARR"/>
    <property type="match status" value="1"/>
</dbReference>
<sequence length="311" mass="35490">MAQTRRDQSVAAVRHFNRFYTQKIGVLTDGLLQSEFSLTEARLFYELHHREAPTAAELSRELALDPGYLSRLLRSFSNQGFIERVPSALDGRQHLLRLSAKGEQTYARLNNRSEDSIRTLLSTLRGDERERIVEAMQVIEELLGEKKPRASAEAVVLRAHRPGDIGWVIQRHGEIYSQEYGWDERFEALVAGIASKFILEREPERERCWIAELNGRSVGSVFLVRESKTVAKLRLLLVEPSARGLGVGTRLVDACVRFAREAGYRKVRLWTDSQLLAARHLYEQAGFEHISSEPHSDFGEGLVSETWELKF</sequence>
<dbReference type="EMBL" id="CP071091">
    <property type="protein sequence ID" value="QSQ15645.1"/>
    <property type="molecule type" value="Genomic_DNA"/>
</dbReference>
<keyword evidence="1" id="KW-0808">Transferase</keyword>
<feature type="domain" description="HTH marR-type" evidence="2">
    <location>
        <begin position="1"/>
        <end position="141"/>
    </location>
</feature>
<reference evidence="4 5" key="1">
    <citation type="submission" date="2021-02" db="EMBL/GenBank/DDBJ databases">
        <title>De Novo genome assembly of isolated myxobacteria.</title>
        <authorList>
            <person name="Stevens D.C."/>
        </authorList>
    </citation>
    <scope>NUCLEOTIDE SEQUENCE [LARGE SCALE GENOMIC DNA]</scope>
    <source>
        <strain evidence="4 5">SCHIC003</strain>
    </source>
</reference>
<protein>
    <submittedName>
        <fullName evidence="4">MarR family transcriptional regulator</fullName>
    </submittedName>
</protein>
<dbReference type="Pfam" id="PF12802">
    <property type="entry name" value="MarR_2"/>
    <property type="match status" value="1"/>
</dbReference>
<dbReference type="Proteomes" id="UP000663090">
    <property type="component" value="Chromosome"/>
</dbReference>
<evidence type="ECO:0000259" key="2">
    <source>
        <dbReference type="PROSITE" id="PS50995"/>
    </source>
</evidence>
<dbReference type="Pfam" id="PF00583">
    <property type="entry name" value="Acetyltransf_1"/>
    <property type="match status" value="1"/>
</dbReference>
<keyword evidence="5" id="KW-1185">Reference proteome</keyword>
<dbReference type="RefSeq" id="WP_206717340.1">
    <property type="nucleotide sequence ID" value="NZ_CP071091.1"/>
</dbReference>
<dbReference type="InterPro" id="IPR016181">
    <property type="entry name" value="Acyl_CoA_acyltransferase"/>
</dbReference>
<feature type="domain" description="N-acetyltransferase" evidence="3">
    <location>
        <begin position="155"/>
        <end position="311"/>
    </location>
</feature>
<dbReference type="InterPro" id="IPR050769">
    <property type="entry name" value="NAT_camello-type"/>
</dbReference>
<evidence type="ECO:0000313" key="4">
    <source>
        <dbReference type="EMBL" id="QSQ15645.1"/>
    </source>
</evidence>
<dbReference type="SUPFAM" id="SSF46785">
    <property type="entry name" value="Winged helix' DNA-binding domain"/>
    <property type="match status" value="1"/>
</dbReference>
<dbReference type="PANTHER" id="PTHR13947">
    <property type="entry name" value="GNAT FAMILY N-ACETYLTRANSFERASE"/>
    <property type="match status" value="1"/>
</dbReference>
<gene>
    <name evidence="4" type="ORF">JY572_06155</name>
</gene>